<organism evidence="2 3">
    <name type="scientific">Paracraurococcus lichenis</name>
    <dbReference type="NCBI Taxonomy" id="3064888"/>
    <lineage>
        <taxon>Bacteria</taxon>
        <taxon>Pseudomonadati</taxon>
        <taxon>Pseudomonadota</taxon>
        <taxon>Alphaproteobacteria</taxon>
        <taxon>Acetobacterales</taxon>
        <taxon>Roseomonadaceae</taxon>
        <taxon>Paracraurococcus</taxon>
    </lineage>
</organism>
<evidence type="ECO:0000313" key="3">
    <source>
        <dbReference type="Proteomes" id="UP001243009"/>
    </source>
</evidence>
<sequence length="320" mass="35346">MARQAFPRGNLLLSLRDKLGPVFDDDRFASLFPSKGQPAAAPWRLALVTLLQFAEGLSDRGAADAVRGRIDWKYLLGLSLTDPGFDSSVLSEFRTRLVAGAAETLLLDAVLEIAAAHHLLKAGGRQRTDATHVLAAARALNRLECVHETLRHTLEVLALVAPEWLLPQVLPHWAEAYEARAFDDRLPRSATKRAAWVQQIGEDGHHLLAALAAAATPEWLRHLPAAEMLRRVCVQQFYLADGQVRWRSERDEIPPAARLINSPYDANARYACKRSTTWIGYKVHLSETCDEERPRIITAVQTTAGPVADSDVTAPIHTAL</sequence>
<evidence type="ECO:0000259" key="1">
    <source>
        <dbReference type="Pfam" id="PF05598"/>
    </source>
</evidence>
<feature type="non-terminal residue" evidence="2">
    <location>
        <position position="320"/>
    </location>
</feature>
<comment type="caution">
    <text evidence="2">The sequence shown here is derived from an EMBL/GenBank/DDBJ whole genome shotgun (WGS) entry which is preliminary data.</text>
</comment>
<keyword evidence="3" id="KW-1185">Reference proteome</keyword>
<reference evidence="2 3" key="1">
    <citation type="submission" date="2023-08" db="EMBL/GenBank/DDBJ databases">
        <title>The draft genome sequence of Paracraurococcus sp. LOR1-02.</title>
        <authorList>
            <person name="Kingkaew E."/>
            <person name="Tanasupawat S."/>
        </authorList>
    </citation>
    <scope>NUCLEOTIDE SEQUENCE [LARGE SCALE GENOMIC DNA]</scope>
    <source>
        <strain evidence="2 3">LOR1-02</strain>
    </source>
</reference>
<gene>
    <name evidence="2" type="ORF">Q7A36_39930</name>
</gene>
<dbReference type="Proteomes" id="UP001243009">
    <property type="component" value="Unassembled WGS sequence"/>
</dbReference>
<feature type="domain" description="Transposase InsH N-terminal" evidence="1">
    <location>
        <begin position="5"/>
        <end position="96"/>
    </location>
</feature>
<name>A0ABT9EE62_9PROT</name>
<dbReference type="PANTHER" id="PTHR35604">
    <property type="entry name" value="TRANSPOSASE INSH FOR INSERTION SEQUENCE ELEMENT IS5A-RELATED"/>
    <property type="match status" value="1"/>
</dbReference>
<proteinExistence type="predicted"/>
<dbReference type="EMBL" id="JAUTWS010000314">
    <property type="protein sequence ID" value="MDO9714516.1"/>
    <property type="molecule type" value="Genomic_DNA"/>
</dbReference>
<dbReference type="InterPro" id="IPR008490">
    <property type="entry name" value="Transposase_InsH_N"/>
</dbReference>
<dbReference type="Pfam" id="PF05598">
    <property type="entry name" value="DUF772"/>
    <property type="match status" value="1"/>
</dbReference>
<protein>
    <submittedName>
        <fullName evidence="2">Transposase</fullName>
    </submittedName>
</protein>
<dbReference type="RefSeq" id="WP_305109346.1">
    <property type="nucleotide sequence ID" value="NZ_JAUTWS010000314.1"/>
</dbReference>
<evidence type="ECO:0000313" key="2">
    <source>
        <dbReference type="EMBL" id="MDO9714516.1"/>
    </source>
</evidence>
<dbReference type="PANTHER" id="PTHR35604:SF2">
    <property type="entry name" value="TRANSPOSASE INSH FOR INSERTION SEQUENCE ELEMENT IS5A-RELATED"/>
    <property type="match status" value="1"/>
</dbReference>
<accession>A0ABT9EE62</accession>